<dbReference type="OrthoDB" id="10071402at2759"/>
<feature type="chain" id="PRO_5034152226" evidence="4">
    <location>
        <begin position="24"/>
        <end position="224"/>
    </location>
</feature>
<comment type="subcellular location">
    <subcellularLocation>
        <location evidence="1">Secreted</location>
    </subcellularLocation>
</comment>
<dbReference type="AlphaFoldDB" id="A0A8B8BJ30"/>
<keyword evidence="2" id="KW-0964">Secreted</keyword>
<dbReference type="Pfam" id="PF00386">
    <property type="entry name" value="C1q"/>
    <property type="match status" value="1"/>
</dbReference>
<dbReference type="Proteomes" id="UP000694844">
    <property type="component" value="Chromosome 9"/>
</dbReference>
<evidence type="ECO:0000256" key="4">
    <source>
        <dbReference type="SAM" id="SignalP"/>
    </source>
</evidence>
<evidence type="ECO:0000256" key="2">
    <source>
        <dbReference type="ARBA" id="ARBA00022525"/>
    </source>
</evidence>
<dbReference type="KEGG" id="cvn:111110909"/>
<keyword evidence="4" id="KW-0732">Signal</keyword>
<dbReference type="SMART" id="SM00110">
    <property type="entry name" value="C1Q"/>
    <property type="match status" value="1"/>
</dbReference>
<gene>
    <name evidence="7" type="primary">LOC111110909</name>
</gene>
<evidence type="ECO:0000256" key="1">
    <source>
        <dbReference type="ARBA" id="ARBA00004613"/>
    </source>
</evidence>
<sequence length="224" mass="24623">MTPFVKGLLALAVCLIMKDRVGANSLDKRTSFAKRANKDTYYNIYTKINALEKDLKKKLKTRLQKKNKLLRQVLQSVKEMDSNLELPDKSLKKQTNLASKKNAVGFTTRLKGTTYSSTSTIIQGNTIFYNGGNAYNGTVFTSPSPGLYLFSVSVITNTKNSGIRIFKNSKPLTLAYSGYGNPQYKGASVSAALWLDVGDQVYICPYGSSLLVNGESVFTGVKVN</sequence>
<dbReference type="SUPFAM" id="SSF49842">
    <property type="entry name" value="TNF-like"/>
    <property type="match status" value="1"/>
</dbReference>
<accession>A0A8B8BJ30</accession>
<dbReference type="InterPro" id="IPR008983">
    <property type="entry name" value="Tumour_necrosis_fac-like_dom"/>
</dbReference>
<dbReference type="GO" id="GO:0005581">
    <property type="term" value="C:collagen trimer"/>
    <property type="evidence" value="ECO:0007669"/>
    <property type="project" value="UniProtKB-KW"/>
</dbReference>
<feature type="coiled-coil region" evidence="3">
    <location>
        <begin position="48"/>
        <end position="80"/>
    </location>
</feature>
<dbReference type="InterPro" id="IPR050392">
    <property type="entry name" value="Collagen/C1q_domain"/>
</dbReference>
<feature type="signal peptide" evidence="4">
    <location>
        <begin position="1"/>
        <end position="23"/>
    </location>
</feature>
<evidence type="ECO:0000256" key="3">
    <source>
        <dbReference type="SAM" id="Coils"/>
    </source>
</evidence>
<dbReference type="Gene3D" id="2.60.120.40">
    <property type="match status" value="1"/>
</dbReference>
<keyword evidence="6" id="KW-1185">Reference proteome</keyword>
<name>A0A8B8BJ30_CRAVI</name>
<proteinExistence type="predicted"/>
<dbReference type="InterPro" id="IPR001073">
    <property type="entry name" value="C1q_dom"/>
</dbReference>
<keyword evidence="3" id="KW-0175">Coiled coil</keyword>
<dbReference type="GeneID" id="111110909"/>
<organism evidence="6 7">
    <name type="scientific">Crassostrea virginica</name>
    <name type="common">Eastern oyster</name>
    <dbReference type="NCBI Taxonomy" id="6565"/>
    <lineage>
        <taxon>Eukaryota</taxon>
        <taxon>Metazoa</taxon>
        <taxon>Spiralia</taxon>
        <taxon>Lophotrochozoa</taxon>
        <taxon>Mollusca</taxon>
        <taxon>Bivalvia</taxon>
        <taxon>Autobranchia</taxon>
        <taxon>Pteriomorphia</taxon>
        <taxon>Ostreida</taxon>
        <taxon>Ostreoidea</taxon>
        <taxon>Ostreidae</taxon>
        <taxon>Crassostrea</taxon>
    </lineage>
</organism>
<protein>
    <submittedName>
        <fullName evidence="7">Uncharacterized protein LOC111110909</fullName>
    </submittedName>
</protein>
<dbReference type="PANTHER" id="PTHR15427">
    <property type="entry name" value="EMILIN ELASTIN MICROFIBRIL INTERFACE-LOCATED PROTEIN ELASTIN MICROFIBRIL INTERFACER"/>
    <property type="match status" value="1"/>
</dbReference>
<reference evidence="7" key="1">
    <citation type="submission" date="2025-08" db="UniProtKB">
        <authorList>
            <consortium name="RefSeq"/>
        </authorList>
    </citation>
    <scope>IDENTIFICATION</scope>
    <source>
        <tissue evidence="7">Whole sample</tissue>
    </source>
</reference>
<evidence type="ECO:0000313" key="6">
    <source>
        <dbReference type="Proteomes" id="UP000694844"/>
    </source>
</evidence>
<dbReference type="PANTHER" id="PTHR15427:SF33">
    <property type="entry name" value="COLLAGEN IV NC1 DOMAIN-CONTAINING PROTEIN"/>
    <property type="match status" value="1"/>
</dbReference>
<evidence type="ECO:0000313" key="7">
    <source>
        <dbReference type="RefSeq" id="XP_022303283.1"/>
    </source>
</evidence>
<evidence type="ECO:0000259" key="5">
    <source>
        <dbReference type="SMART" id="SM00110"/>
    </source>
</evidence>
<feature type="domain" description="C1q" evidence="5">
    <location>
        <begin position="97"/>
        <end position="224"/>
    </location>
</feature>
<dbReference type="RefSeq" id="XP_022303283.1">
    <property type="nucleotide sequence ID" value="XM_022447575.1"/>
</dbReference>